<dbReference type="PANTHER" id="PTHR46511">
    <property type="entry name" value="MORN REPEAT-CONTAINING PROTEIN 3"/>
    <property type="match status" value="1"/>
</dbReference>
<keyword evidence="2" id="KW-0677">Repeat</keyword>
<name>A0A3Q3WNM6_MOLML</name>
<dbReference type="Ensembl" id="ENSMMOT00000010737.1">
    <property type="protein sequence ID" value="ENSMMOP00000010554.1"/>
    <property type="gene ID" value="ENSMMOG00000008141.1"/>
</dbReference>
<evidence type="ECO:0000313" key="6">
    <source>
        <dbReference type="Ensembl" id="ENSMMOP00000010554.1"/>
    </source>
</evidence>
<dbReference type="Pfam" id="PF02493">
    <property type="entry name" value="MORN"/>
    <property type="match status" value="6"/>
</dbReference>
<dbReference type="InterPro" id="IPR003409">
    <property type="entry name" value="MORN"/>
</dbReference>
<dbReference type="OMA" id="WENDNAK"/>
<organism evidence="6 7">
    <name type="scientific">Mola mola</name>
    <name type="common">Ocean sunfish</name>
    <name type="synonym">Tetraodon mola</name>
    <dbReference type="NCBI Taxonomy" id="94237"/>
    <lineage>
        <taxon>Eukaryota</taxon>
        <taxon>Metazoa</taxon>
        <taxon>Chordata</taxon>
        <taxon>Craniata</taxon>
        <taxon>Vertebrata</taxon>
        <taxon>Euteleostomi</taxon>
        <taxon>Actinopterygii</taxon>
        <taxon>Neopterygii</taxon>
        <taxon>Teleostei</taxon>
        <taxon>Neoteleostei</taxon>
        <taxon>Acanthomorphata</taxon>
        <taxon>Eupercaria</taxon>
        <taxon>Tetraodontiformes</taxon>
        <taxon>Molidae</taxon>
        <taxon>Mola</taxon>
    </lineage>
</organism>
<reference evidence="6" key="2">
    <citation type="submission" date="2025-09" db="UniProtKB">
        <authorList>
            <consortium name="Ensembl"/>
        </authorList>
    </citation>
    <scope>IDENTIFICATION</scope>
</reference>
<evidence type="ECO:0000256" key="3">
    <source>
        <dbReference type="ARBA" id="ARBA00023329"/>
    </source>
</evidence>
<dbReference type="InterPro" id="IPR052472">
    <property type="entry name" value="MORN3"/>
</dbReference>
<proteinExistence type="predicted"/>
<dbReference type="AlphaFoldDB" id="A0A3Q3WNM6"/>
<evidence type="ECO:0000256" key="5">
    <source>
        <dbReference type="ARBA" id="ARBA00045851"/>
    </source>
</evidence>
<keyword evidence="7" id="KW-1185">Reference proteome</keyword>
<comment type="function">
    <text evidence="5">Assembles a suppression complex (suppresome) by tethering SIRT1 and MDM2 to regulate composite modifications of p53/TP53. Confers both deacetylation-mediated functional inactivation, by SIRT1, and ubiquitination-dependent degradation, by MDM2, of p53/TP53, promoting a proliferative and cell survival behaviors. May play a role in the regulation of spermatogenesis.</text>
</comment>
<dbReference type="SMART" id="SM00698">
    <property type="entry name" value="MORN"/>
    <property type="match status" value="6"/>
</dbReference>
<comment type="subcellular location">
    <subcellularLocation>
        <location evidence="1">Cytoplasmic vesicle</location>
        <location evidence="1">Secretory vesicle</location>
        <location evidence="1">Acrosome</location>
    </subcellularLocation>
</comment>
<dbReference type="PANTHER" id="PTHR46511:SF1">
    <property type="entry name" value="MORN REPEAT-CONTAINING PROTEIN 3"/>
    <property type="match status" value="1"/>
</dbReference>
<dbReference type="STRING" id="94237.ENSMMOP00000010554"/>
<reference evidence="6" key="1">
    <citation type="submission" date="2025-08" db="UniProtKB">
        <authorList>
            <consortium name="Ensembl"/>
        </authorList>
    </citation>
    <scope>IDENTIFICATION</scope>
</reference>
<keyword evidence="3" id="KW-0968">Cytoplasmic vesicle</keyword>
<dbReference type="Proteomes" id="UP000261620">
    <property type="component" value="Unplaced"/>
</dbReference>
<evidence type="ECO:0000256" key="4">
    <source>
        <dbReference type="ARBA" id="ARBA00039854"/>
    </source>
</evidence>
<dbReference type="SUPFAM" id="SSF82185">
    <property type="entry name" value="Histone H3 K4-specific methyltransferase SET7/9 N-terminal domain"/>
    <property type="match status" value="2"/>
</dbReference>
<dbReference type="Gene3D" id="2.20.110.10">
    <property type="entry name" value="Histone H3 K4-specific methyltransferase SET7/9 N-terminal domain"/>
    <property type="match status" value="3"/>
</dbReference>
<evidence type="ECO:0000256" key="2">
    <source>
        <dbReference type="ARBA" id="ARBA00022737"/>
    </source>
</evidence>
<evidence type="ECO:0000256" key="1">
    <source>
        <dbReference type="ARBA" id="ARBA00004218"/>
    </source>
</evidence>
<accession>A0A3Q3WNM6</accession>
<sequence>MQYIKTTKQSVQLTTLLEQTSQKCGKRCTVFTPNGNNYTGDWLNNQKHGIGVQIWKDSGSMYNGEWKHGKRHGFGTLSVLLPEAKKYATKYFGEWKNGKKHGYGACYYNDAEVYQGGWVEDQRCGWGIMHYDSGDIYEGEWMDDKTHGQGSFRYANTNWYEGTWRDGKKHGNGKFFYCDKGQIYEGLWEHGEAKCGTLSDFKRDEAKAPPEYPIPQLQLVDMELVLQEAQSAYLDQC</sequence>
<protein>
    <recommendedName>
        <fullName evidence="4">MORN repeat-containing protein 3</fullName>
    </recommendedName>
</protein>
<dbReference type="GO" id="GO:0001669">
    <property type="term" value="C:acrosomal vesicle"/>
    <property type="evidence" value="ECO:0007669"/>
    <property type="project" value="UniProtKB-SubCell"/>
</dbReference>
<evidence type="ECO:0000313" key="7">
    <source>
        <dbReference type="Proteomes" id="UP000261620"/>
    </source>
</evidence>